<dbReference type="Proteomes" id="UP000664521">
    <property type="component" value="Unassembled WGS sequence"/>
</dbReference>
<comment type="caution">
    <text evidence="2">The sequence shown here is derived from an EMBL/GenBank/DDBJ whole genome shotgun (WGS) entry which is preliminary data.</text>
</comment>
<feature type="region of interest" description="Disordered" evidence="1">
    <location>
        <begin position="1"/>
        <end position="190"/>
    </location>
</feature>
<evidence type="ECO:0000256" key="1">
    <source>
        <dbReference type="SAM" id="MobiDB-lite"/>
    </source>
</evidence>
<feature type="compositionally biased region" description="Polar residues" evidence="1">
    <location>
        <begin position="53"/>
        <end position="63"/>
    </location>
</feature>
<feature type="compositionally biased region" description="Polar residues" evidence="1">
    <location>
        <begin position="147"/>
        <end position="163"/>
    </location>
</feature>
<feature type="region of interest" description="Disordered" evidence="1">
    <location>
        <begin position="246"/>
        <end position="328"/>
    </location>
</feature>
<evidence type="ECO:0000313" key="2">
    <source>
        <dbReference type="EMBL" id="CAF9915986.1"/>
    </source>
</evidence>
<protein>
    <submittedName>
        <fullName evidence="2">Uncharacterized protein</fullName>
    </submittedName>
</protein>
<feature type="compositionally biased region" description="Polar residues" evidence="1">
    <location>
        <begin position="258"/>
        <end position="271"/>
    </location>
</feature>
<feature type="compositionally biased region" description="Low complexity" evidence="1">
    <location>
        <begin position="7"/>
        <end position="16"/>
    </location>
</feature>
<accession>A0A8H3EYP0</accession>
<feature type="region of interest" description="Disordered" evidence="1">
    <location>
        <begin position="346"/>
        <end position="368"/>
    </location>
</feature>
<gene>
    <name evidence="2" type="ORF">HETSPECPRED_002706</name>
</gene>
<proteinExistence type="predicted"/>
<organism evidence="2 3">
    <name type="scientific">Heterodermia speciosa</name>
    <dbReference type="NCBI Taxonomy" id="116794"/>
    <lineage>
        <taxon>Eukaryota</taxon>
        <taxon>Fungi</taxon>
        <taxon>Dikarya</taxon>
        <taxon>Ascomycota</taxon>
        <taxon>Pezizomycotina</taxon>
        <taxon>Lecanoromycetes</taxon>
        <taxon>OSLEUM clade</taxon>
        <taxon>Lecanoromycetidae</taxon>
        <taxon>Caliciales</taxon>
        <taxon>Physciaceae</taxon>
        <taxon>Heterodermia</taxon>
    </lineage>
</organism>
<feature type="compositionally biased region" description="Polar residues" evidence="1">
    <location>
        <begin position="113"/>
        <end position="122"/>
    </location>
</feature>
<keyword evidence="3" id="KW-1185">Reference proteome</keyword>
<sequence length="392" mass="42675">MASVVTSPSSMYPSPSKKLATSKLKSIVTPRNYSPPDGTRLSPTKSPTKKENANPNQSSNITKSYFLPPDHPHNGQQAKELERNSDSVRSPQKPIEVYEDGSKGLGLQKRTKSSVSLRSLMSNEKVKSHKSSSPEKKDGRRPKKTKSSTGLSALFSKSKSSTDLILDATPQTKDKENTTPPSTANAAPPPIWAQFASQPFEGHTSTKVPLNDARDIAEEIALCTPAEYSPSKGRNFMDYQAPTLARVETKPRPKSGLLPSSASKSTFTETISGLRKRGYDKISSQPLSAQEKARSGVDYQRPFSEKTAPSQQANTEKQRKSEDVGVDSVAVKRGSRIMAAVAAFNGKSQNSDVPKDIVNKTQEPPLDPKAIETAFESLLVSRENAERTSTRK</sequence>
<evidence type="ECO:0000313" key="3">
    <source>
        <dbReference type="Proteomes" id="UP000664521"/>
    </source>
</evidence>
<reference evidence="2" key="1">
    <citation type="submission" date="2021-03" db="EMBL/GenBank/DDBJ databases">
        <authorList>
            <person name="Tagirdzhanova G."/>
        </authorList>
    </citation>
    <scope>NUCLEOTIDE SEQUENCE</scope>
</reference>
<dbReference type="AlphaFoldDB" id="A0A8H3EYP0"/>
<dbReference type="OrthoDB" id="2155261at2759"/>
<name>A0A8H3EYP0_9LECA</name>
<dbReference type="EMBL" id="CAJPDS010000017">
    <property type="protein sequence ID" value="CAF9915986.1"/>
    <property type="molecule type" value="Genomic_DNA"/>
</dbReference>